<dbReference type="SMART" id="SM00184">
    <property type="entry name" value="RING"/>
    <property type="match status" value="1"/>
</dbReference>
<keyword evidence="3" id="KW-0862">Zinc</keyword>
<dbReference type="PANTHER" id="PTHR15710:SF217">
    <property type="entry name" value="E3 UBIQUITIN-PROTEIN LIGASE RDUF2"/>
    <property type="match status" value="1"/>
</dbReference>
<dbReference type="InterPro" id="IPR013083">
    <property type="entry name" value="Znf_RING/FYVE/PHD"/>
</dbReference>
<dbReference type="InterPro" id="IPR001841">
    <property type="entry name" value="Znf_RING"/>
</dbReference>
<keyword evidence="7" id="KW-1185">Reference proteome</keyword>
<feature type="domain" description="RING-type" evidence="5">
    <location>
        <begin position="107"/>
        <end position="146"/>
    </location>
</feature>
<dbReference type="AlphaFoldDB" id="A0A1R2ANE1"/>
<dbReference type="OrthoDB" id="285235at2759"/>
<dbReference type="EMBL" id="MPUH01001840">
    <property type="protein sequence ID" value="OMJ66042.1"/>
    <property type="molecule type" value="Genomic_DNA"/>
</dbReference>
<sequence>MISASNFKNFWCHACRSQILLNANSNNLSCSRCRSELIEEIESFDRHPSLFVPQGLEPRFQLPSNPRPMQFIQIITSVFAGGHRGAPPASNSDINSLERVHGSGEDCSICQDPLEDDCRKMRCGHVYHFDCLQPWLRVHNTCPVCRIPLR</sequence>
<dbReference type="Proteomes" id="UP000187209">
    <property type="component" value="Unassembled WGS sequence"/>
</dbReference>
<name>A0A1R2ANE1_9CILI</name>
<evidence type="ECO:0000256" key="4">
    <source>
        <dbReference type="PROSITE-ProRule" id="PRU00175"/>
    </source>
</evidence>
<dbReference type="SUPFAM" id="SSF57850">
    <property type="entry name" value="RING/U-box"/>
    <property type="match status" value="1"/>
</dbReference>
<keyword evidence="2 4" id="KW-0863">Zinc-finger</keyword>
<dbReference type="PROSITE" id="PS50089">
    <property type="entry name" value="ZF_RING_2"/>
    <property type="match status" value="1"/>
</dbReference>
<dbReference type="Gene3D" id="3.30.40.10">
    <property type="entry name" value="Zinc/RING finger domain, C3HC4 (zinc finger)"/>
    <property type="match status" value="1"/>
</dbReference>
<dbReference type="GO" id="GO:0005737">
    <property type="term" value="C:cytoplasm"/>
    <property type="evidence" value="ECO:0007669"/>
    <property type="project" value="TreeGrafter"/>
</dbReference>
<evidence type="ECO:0000256" key="3">
    <source>
        <dbReference type="ARBA" id="ARBA00022833"/>
    </source>
</evidence>
<keyword evidence="1" id="KW-0479">Metal-binding</keyword>
<dbReference type="GO" id="GO:0061630">
    <property type="term" value="F:ubiquitin protein ligase activity"/>
    <property type="evidence" value="ECO:0007669"/>
    <property type="project" value="TreeGrafter"/>
</dbReference>
<reference evidence="6 7" key="1">
    <citation type="submission" date="2016-11" db="EMBL/GenBank/DDBJ databases">
        <title>The macronuclear genome of Stentor coeruleus: a giant cell with tiny introns.</title>
        <authorList>
            <person name="Slabodnick M."/>
            <person name="Ruby J.G."/>
            <person name="Reiff S.B."/>
            <person name="Swart E.C."/>
            <person name="Gosai S."/>
            <person name="Prabakaran S."/>
            <person name="Witkowska E."/>
            <person name="Larue G.E."/>
            <person name="Fisher S."/>
            <person name="Freeman R.M."/>
            <person name="Gunawardena J."/>
            <person name="Chu W."/>
            <person name="Stover N.A."/>
            <person name="Gregory B.D."/>
            <person name="Nowacki M."/>
            <person name="Derisi J."/>
            <person name="Roy S.W."/>
            <person name="Marshall W.F."/>
            <person name="Sood P."/>
        </authorList>
    </citation>
    <scope>NUCLEOTIDE SEQUENCE [LARGE SCALE GENOMIC DNA]</scope>
    <source>
        <strain evidence="6">WM001</strain>
    </source>
</reference>
<evidence type="ECO:0000256" key="1">
    <source>
        <dbReference type="ARBA" id="ARBA00022723"/>
    </source>
</evidence>
<comment type="caution">
    <text evidence="6">The sequence shown here is derived from an EMBL/GenBank/DDBJ whole genome shotgun (WGS) entry which is preliminary data.</text>
</comment>
<accession>A0A1R2ANE1</accession>
<dbReference type="GO" id="GO:0008270">
    <property type="term" value="F:zinc ion binding"/>
    <property type="evidence" value="ECO:0007669"/>
    <property type="project" value="UniProtKB-KW"/>
</dbReference>
<dbReference type="GO" id="GO:0016567">
    <property type="term" value="P:protein ubiquitination"/>
    <property type="evidence" value="ECO:0007669"/>
    <property type="project" value="TreeGrafter"/>
</dbReference>
<evidence type="ECO:0000313" key="7">
    <source>
        <dbReference type="Proteomes" id="UP000187209"/>
    </source>
</evidence>
<dbReference type="PANTHER" id="PTHR15710">
    <property type="entry name" value="E3 UBIQUITIN-PROTEIN LIGASE PRAJA"/>
    <property type="match status" value="1"/>
</dbReference>
<proteinExistence type="predicted"/>
<gene>
    <name evidence="6" type="ORF">SteCoe_37256</name>
</gene>
<dbReference type="Pfam" id="PF13639">
    <property type="entry name" value="zf-RING_2"/>
    <property type="match status" value="1"/>
</dbReference>
<evidence type="ECO:0000256" key="2">
    <source>
        <dbReference type="ARBA" id="ARBA00022771"/>
    </source>
</evidence>
<evidence type="ECO:0000259" key="5">
    <source>
        <dbReference type="PROSITE" id="PS50089"/>
    </source>
</evidence>
<organism evidence="6 7">
    <name type="scientific">Stentor coeruleus</name>
    <dbReference type="NCBI Taxonomy" id="5963"/>
    <lineage>
        <taxon>Eukaryota</taxon>
        <taxon>Sar</taxon>
        <taxon>Alveolata</taxon>
        <taxon>Ciliophora</taxon>
        <taxon>Postciliodesmatophora</taxon>
        <taxon>Heterotrichea</taxon>
        <taxon>Heterotrichida</taxon>
        <taxon>Stentoridae</taxon>
        <taxon>Stentor</taxon>
    </lineage>
</organism>
<evidence type="ECO:0000313" key="6">
    <source>
        <dbReference type="EMBL" id="OMJ66042.1"/>
    </source>
</evidence>
<protein>
    <recommendedName>
        <fullName evidence="5">RING-type domain-containing protein</fullName>
    </recommendedName>
</protein>